<dbReference type="EMBL" id="RQTK01000875">
    <property type="protein sequence ID" value="RUS74013.1"/>
    <property type="molecule type" value="Genomic_DNA"/>
</dbReference>
<organism evidence="5 6">
    <name type="scientific">Elysia chlorotica</name>
    <name type="common">Eastern emerald elysia</name>
    <name type="synonym">Sea slug</name>
    <dbReference type="NCBI Taxonomy" id="188477"/>
    <lineage>
        <taxon>Eukaryota</taxon>
        <taxon>Metazoa</taxon>
        <taxon>Spiralia</taxon>
        <taxon>Lophotrochozoa</taxon>
        <taxon>Mollusca</taxon>
        <taxon>Gastropoda</taxon>
        <taxon>Heterobranchia</taxon>
        <taxon>Euthyneura</taxon>
        <taxon>Panpulmonata</taxon>
        <taxon>Sacoglossa</taxon>
        <taxon>Placobranchoidea</taxon>
        <taxon>Plakobranchidae</taxon>
        <taxon>Elysia</taxon>
    </lineage>
</organism>
<dbReference type="InterPro" id="IPR043504">
    <property type="entry name" value="Peptidase_S1_PA_chymotrypsin"/>
</dbReference>
<keyword evidence="1" id="KW-1015">Disulfide bond</keyword>
<dbReference type="InterPro" id="IPR009003">
    <property type="entry name" value="Peptidase_S1_PA"/>
</dbReference>
<evidence type="ECO:0000313" key="5">
    <source>
        <dbReference type="EMBL" id="RUS74013.1"/>
    </source>
</evidence>
<name>A0A3S1H825_ELYCH</name>
<gene>
    <name evidence="5" type="ORF">EGW08_018212</name>
</gene>
<dbReference type="InterPro" id="IPR051487">
    <property type="entry name" value="Ser/Thr_Proteases_Immune/Dev"/>
</dbReference>
<dbReference type="AlphaFoldDB" id="A0A3S1H825"/>
<dbReference type="Gene3D" id="2.40.10.10">
    <property type="entry name" value="Trypsin-like serine proteases"/>
    <property type="match status" value="1"/>
</dbReference>
<dbReference type="GO" id="GO:0006508">
    <property type="term" value="P:proteolysis"/>
    <property type="evidence" value="ECO:0007669"/>
    <property type="project" value="InterPro"/>
</dbReference>
<evidence type="ECO:0000259" key="4">
    <source>
        <dbReference type="PROSITE" id="PS50240"/>
    </source>
</evidence>
<dbReference type="Proteomes" id="UP000271974">
    <property type="component" value="Unassembled WGS sequence"/>
</dbReference>
<dbReference type="PANTHER" id="PTHR24256">
    <property type="entry name" value="TRYPTASE-RELATED"/>
    <property type="match status" value="1"/>
</dbReference>
<reference evidence="5 6" key="1">
    <citation type="submission" date="2019-01" db="EMBL/GenBank/DDBJ databases">
        <title>A draft genome assembly of the solar-powered sea slug Elysia chlorotica.</title>
        <authorList>
            <person name="Cai H."/>
            <person name="Li Q."/>
            <person name="Fang X."/>
            <person name="Li J."/>
            <person name="Curtis N.E."/>
            <person name="Altenburger A."/>
            <person name="Shibata T."/>
            <person name="Feng M."/>
            <person name="Maeda T."/>
            <person name="Schwartz J.A."/>
            <person name="Shigenobu S."/>
            <person name="Lundholm N."/>
            <person name="Nishiyama T."/>
            <person name="Yang H."/>
            <person name="Hasebe M."/>
            <person name="Li S."/>
            <person name="Pierce S.K."/>
            <person name="Wang J."/>
        </authorList>
    </citation>
    <scope>NUCLEOTIDE SEQUENCE [LARGE SCALE GENOMIC DNA]</scope>
    <source>
        <strain evidence="5">EC2010</strain>
        <tissue evidence="5">Whole organism of an adult</tissue>
    </source>
</reference>
<sequence>LERTCNFSFRISYCLLSYIGYLGLYIQNISRLFKMAFYAWHLAAALLVYITTVSGAPNIETRVIGGIEVYDRCRPPFSWMVALRMNSPAGPVTFCSAVMLDNTTLVTSARCISQFVGSSTSPGVAVVGERDLLAVDRYEQTIPIEGLRLHPDFNSDTYDNNIGLIRLSSPATFSSCVMPAARMEDDPDACQDLDTSCEMAGWGPYVEATQPTNSRVVRSSPITVYGDFVTLQLELARTSSSPPKGSLYAEAINTRQKACFFDWGGVVSCVRNGNIVLRGVVGEHNCNANPVPPIMVTNVRDFEQWIDACNRNWDSVTCTGNTV</sequence>
<feature type="domain" description="Peptidase S1" evidence="4">
    <location>
        <begin position="63"/>
        <end position="311"/>
    </location>
</feature>
<evidence type="ECO:0000313" key="6">
    <source>
        <dbReference type="Proteomes" id="UP000271974"/>
    </source>
</evidence>
<dbReference type="FunFam" id="2.40.10.10:FF:000068">
    <property type="entry name" value="transmembrane protease serine 2"/>
    <property type="match status" value="1"/>
</dbReference>
<dbReference type="Pfam" id="PF00089">
    <property type="entry name" value="Trypsin"/>
    <property type="match status" value="1"/>
</dbReference>
<evidence type="ECO:0000256" key="3">
    <source>
        <dbReference type="SAM" id="Phobius"/>
    </source>
</evidence>
<dbReference type="GO" id="GO:0004252">
    <property type="term" value="F:serine-type endopeptidase activity"/>
    <property type="evidence" value="ECO:0007669"/>
    <property type="project" value="InterPro"/>
</dbReference>
<dbReference type="OrthoDB" id="6049173at2759"/>
<evidence type="ECO:0000256" key="1">
    <source>
        <dbReference type="ARBA" id="ARBA00023157"/>
    </source>
</evidence>
<comment type="caution">
    <text evidence="5">The sequence shown here is derived from an EMBL/GenBank/DDBJ whole genome shotgun (WGS) entry which is preliminary data.</text>
</comment>
<dbReference type="PROSITE" id="PS50240">
    <property type="entry name" value="TRYPSIN_DOM"/>
    <property type="match status" value="1"/>
</dbReference>
<accession>A0A3S1H825</accession>
<feature type="transmembrane region" description="Helical" evidence="3">
    <location>
        <begin position="7"/>
        <end position="26"/>
    </location>
</feature>
<comment type="similarity">
    <text evidence="2">Belongs to the peptidase S1 family. CLIP subfamily.</text>
</comment>
<proteinExistence type="inferred from homology"/>
<dbReference type="STRING" id="188477.A0A3S1H825"/>
<feature type="non-terminal residue" evidence="5">
    <location>
        <position position="1"/>
    </location>
</feature>
<protein>
    <recommendedName>
        <fullName evidence="4">Peptidase S1 domain-containing protein</fullName>
    </recommendedName>
</protein>
<dbReference type="SMART" id="SM00020">
    <property type="entry name" value="Tryp_SPc"/>
    <property type="match status" value="1"/>
</dbReference>
<evidence type="ECO:0000256" key="2">
    <source>
        <dbReference type="ARBA" id="ARBA00024195"/>
    </source>
</evidence>
<dbReference type="InterPro" id="IPR001254">
    <property type="entry name" value="Trypsin_dom"/>
</dbReference>
<keyword evidence="3" id="KW-1133">Transmembrane helix</keyword>
<dbReference type="SUPFAM" id="SSF50494">
    <property type="entry name" value="Trypsin-like serine proteases"/>
    <property type="match status" value="1"/>
</dbReference>
<keyword evidence="6" id="KW-1185">Reference proteome</keyword>
<keyword evidence="3" id="KW-0812">Transmembrane</keyword>
<keyword evidence="3" id="KW-0472">Membrane</keyword>